<name>A0ABW9XYS5_9BACL</name>
<protein>
    <submittedName>
        <fullName evidence="1">GrpB family protein</fullName>
    </submittedName>
</protein>
<accession>A0ABW9XYS5</accession>
<organism evidence="1 2">
    <name type="scientific">Paenibacillus glycinis</name>
    <dbReference type="NCBI Taxonomy" id="2697035"/>
    <lineage>
        <taxon>Bacteria</taxon>
        <taxon>Bacillati</taxon>
        <taxon>Bacillota</taxon>
        <taxon>Bacilli</taxon>
        <taxon>Bacillales</taxon>
        <taxon>Paenibacillaceae</taxon>
        <taxon>Paenibacillus</taxon>
    </lineage>
</organism>
<dbReference type="InterPro" id="IPR007344">
    <property type="entry name" value="GrpB/CoaE"/>
</dbReference>
<dbReference type="InterPro" id="IPR043519">
    <property type="entry name" value="NT_sf"/>
</dbReference>
<gene>
    <name evidence="1" type="ORF">GT019_26165</name>
</gene>
<dbReference type="PANTHER" id="PTHR34822">
    <property type="entry name" value="GRPB DOMAIN PROTEIN (AFU_ORTHOLOGUE AFUA_1G01530)"/>
    <property type="match status" value="1"/>
</dbReference>
<dbReference type="Proteomes" id="UP000665561">
    <property type="component" value="Unassembled WGS sequence"/>
</dbReference>
<reference evidence="1 2" key="1">
    <citation type="submission" date="2020-01" db="EMBL/GenBank/DDBJ databases">
        <title>Paenibacillus soybeanensis sp. nov. isolated from the nodules of soybean (Glycine max(L.) Merr).</title>
        <authorList>
            <person name="Wang H."/>
        </authorList>
    </citation>
    <scope>NUCLEOTIDE SEQUENCE [LARGE SCALE GENOMIC DNA]</scope>
    <source>
        <strain evidence="1 2">T1</strain>
    </source>
</reference>
<keyword evidence="2" id="KW-1185">Reference proteome</keyword>
<dbReference type="Gene3D" id="3.30.460.10">
    <property type="entry name" value="Beta Polymerase, domain 2"/>
    <property type="match status" value="1"/>
</dbReference>
<sequence>MSLDEEITICNPCSEWSDWYADEASSLRSVFGPDVVIEHFGSTSVPGLAAKPIVDILVGISAFPHIPASQSEQLAKLGYECLGTAGVPGRIHLRKRGVRSFNLAITQFKSDLWNDNLILRDYLRENPIEASHYAEHKLRACEKGFRTLLAYSDYKSEFILNLLHRAKNMTGN</sequence>
<dbReference type="RefSeq" id="WP_161746398.1">
    <property type="nucleotide sequence ID" value="NZ_JAAAMV010000027.1"/>
</dbReference>
<dbReference type="Pfam" id="PF04229">
    <property type="entry name" value="GrpB"/>
    <property type="match status" value="1"/>
</dbReference>
<evidence type="ECO:0000313" key="1">
    <source>
        <dbReference type="EMBL" id="NBD27372.1"/>
    </source>
</evidence>
<proteinExistence type="predicted"/>
<dbReference type="EMBL" id="JAAAMV010000027">
    <property type="protein sequence ID" value="NBD27372.1"/>
    <property type="molecule type" value="Genomic_DNA"/>
</dbReference>
<evidence type="ECO:0000313" key="2">
    <source>
        <dbReference type="Proteomes" id="UP000665561"/>
    </source>
</evidence>
<comment type="caution">
    <text evidence="1">The sequence shown here is derived from an EMBL/GenBank/DDBJ whole genome shotgun (WGS) entry which is preliminary data.</text>
</comment>
<dbReference type="PANTHER" id="PTHR34822:SF1">
    <property type="entry name" value="GRPB FAMILY PROTEIN"/>
    <property type="match status" value="1"/>
</dbReference>
<dbReference type="SUPFAM" id="SSF81301">
    <property type="entry name" value="Nucleotidyltransferase"/>
    <property type="match status" value="1"/>
</dbReference>